<keyword evidence="5" id="KW-1185">Reference proteome</keyword>
<dbReference type="PANTHER" id="PTHR16052">
    <property type="entry name" value="TBCC DOMAIN-CONTAINING PROTEIN 1"/>
    <property type="match status" value="1"/>
</dbReference>
<evidence type="ECO:0000259" key="3">
    <source>
        <dbReference type="PROSITE" id="PS51329"/>
    </source>
</evidence>
<evidence type="ECO:0000313" key="4">
    <source>
        <dbReference type="EMBL" id="WIA21468.1"/>
    </source>
</evidence>
<sequence length="619" mass="64337">MSETYNLQPRDVVVGFGLLKVLAPELESVQAVQALHRSLASVATTGNDGNKYVSASAAAAALEIPAEQCQLLLYTLAAVGGKAGAAAAESAGRTAEEGGASIFDLSLFLMAQLYNREAQKHETQDHWPDPSGSSAAQQQDAFKAGGRAVQPGSPGGGNSRMLVKSQIQQQQRQQQAYCRGYSEFLQKHQRVLLELVMNDSSAAEAWQQQRTATIQQHKAGNAAVAGASPITPPGPAAAAAGGAAGTGLGLSSIRLNPINTSSSSSRGLVAVAAGSVGERRVSGVYRGTVVQGPGDVGDEITIDNCIECHIYVLAPVRLARITNCMDCTVCIGAVGTLLRVDSCERLQLTAAAGQVLVVSCHSCCLHLGTPRQPALLGDCRFVKLAPFNTRYETLLEHMAAAGLAPNQPSLWDQPAIIPCSMSSSSGAGSSGGAGSGGGASPAQQLQRQRPGAATPSSPHTHGSSGGGSERRGSSSGLGQKPVLLMSPEEFLPLVVPFRGTAGPLAGGAAHNASTQWLPGIHKQQAGPLPPLPFPLPDAFDAALQQQYAVVTELRSRIRGSGLDEGRRNQLQGCIQSFFREWLHSSGAIRQVYDLSKLEGDEYGPAGGSPPAAFRDHSQL</sequence>
<evidence type="ECO:0000256" key="1">
    <source>
        <dbReference type="ARBA" id="ARBA00008848"/>
    </source>
</evidence>
<organism evidence="4 5">
    <name type="scientific">Tetradesmus obliquus</name>
    <name type="common">Green alga</name>
    <name type="synonym">Acutodesmus obliquus</name>
    <dbReference type="NCBI Taxonomy" id="3088"/>
    <lineage>
        <taxon>Eukaryota</taxon>
        <taxon>Viridiplantae</taxon>
        <taxon>Chlorophyta</taxon>
        <taxon>core chlorophytes</taxon>
        <taxon>Chlorophyceae</taxon>
        <taxon>CS clade</taxon>
        <taxon>Sphaeropleales</taxon>
        <taxon>Scenedesmaceae</taxon>
        <taxon>Tetradesmus</taxon>
    </lineage>
</organism>
<dbReference type="PANTHER" id="PTHR16052:SF0">
    <property type="entry name" value="TBCC DOMAIN-CONTAINING PROTEIN 1"/>
    <property type="match status" value="1"/>
</dbReference>
<feature type="compositionally biased region" description="Polar residues" evidence="2">
    <location>
        <begin position="131"/>
        <end position="140"/>
    </location>
</feature>
<feature type="region of interest" description="Disordered" evidence="2">
    <location>
        <begin position="119"/>
        <end position="168"/>
    </location>
</feature>
<accession>A0ABY8UPC6</accession>
<comment type="similarity">
    <text evidence="1">Belongs to the TBCC family.</text>
</comment>
<dbReference type="Gene3D" id="2.160.20.70">
    <property type="match status" value="1"/>
</dbReference>
<feature type="domain" description="C-CAP/cofactor C-like" evidence="3">
    <location>
        <begin position="257"/>
        <end position="405"/>
    </location>
</feature>
<dbReference type="InterPro" id="IPR039589">
    <property type="entry name" value="TBCC1"/>
</dbReference>
<dbReference type="EMBL" id="CP126220">
    <property type="protein sequence ID" value="WIA21468.1"/>
    <property type="molecule type" value="Genomic_DNA"/>
</dbReference>
<feature type="region of interest" description="Disordered" evidence="2">
    <location>
        <begin position="422"/>
        <end position="480"/>
    </location>
</feature>
<gene>
    <name evidence="4" type="ORF">OEZ85_000675</name>
</gene>
<name>A0ABY8UPC6_TETOB</name>
<protein>
    <recommendedName>
        <fullName evidence="3">C-CAP/cofactor C-like domain-containing protein</fullName>
    </recommendedName>
</protein>
<evidence type="ECO:0000313" key="5">
    <source>
        <dbReference type="Proteomes" id="UP001244341"/>
    </source>
</evidence>
<feature type="compositionally biased region" description="Basic and acidic residues" evidence="2">
    <location>
        <begin position="119"/>
        <end position="128"/>
    </location>
</feature>
<reference evidence="4 5" key="1">
    <citation type="submission" date="2023-05" db="EMBL/GenBank/DDBJ databases">
        <title>A 100% complete, gapless, phased diploid assembly of the Scenedesmus obliquus UTEX 3031 genome.</title>
        <authorList>
            <person name="Biondi T.C."/>
            <person name="Hanschen E.R."/>
            <person name="Kwon T."/>
            <person name="Eng W."/>
            <person name="Kruse C.P.S."/>
            <person name="Koehler S.I."/>
            <person name="Kunde Y."/>
            <person name="Gleasner C.D."/>
            <person name="You Mak K.T."/>
            <person name="Polle J."/>
            <person name="Hovde B.T."/>
            <person name="Starkenburg S.R."/>
        </authorList>
    </citation>
    <scope>NUCLEOTIDE SEQUENCE [LARGE SCALE GENOMIC DNA]</scope>
    <source>
        <strain evidence="4 5">DOE0152z</strain>
    </source>
</reference>
<dbReference type="Proteomes" id="UP001244341">
    <property type="component" value="Chromosome 13b"/>
</dbReference>
<dbReference type="Pfam" id="PF07986">
    <property type="entry name" value="TBCC"/>
    <property type="match status" value="1"/>
</dbReference>
<proteinExistence type="inferred from homology"/>
<dbReference type="InterPro" id="IPR016098">
    <property type="entry name" value="CAP/MinC_C"/>
</dbReference>
<dbReference type="PROSITE" id="PS51329">
    <property type="entry name" value="C_CAP_COFACTOR_C"/>
    <property type="match status" value="1"/>
</dbReference>
<feature type="compositionally biased region" description="Gly residues" evidence="2">
    <location>
        <begin position="428"/>
        <end position="439"/>
    </location>
</feature>
<evidence type="ECO:0000256" key="2">
    <source>
        <dbReference type="SAM" id="MobiDB-lite"/>
    </source>
</evidence>
<dbReference type="InterPro" id="IPR017901">
    <property type="entry name" value="C-CAP_CF_C-like"/>
</dbReference>
<dbReference type="InterPro" id="IPR012945">
    <property type="entry name" value="Tubulin-bd_cofactor_C_dom"/>
</dbReference>